<dbReference type="Proteomes" id="UP000598775">
    <property type="component" value="Unassembled WGS sequence"/>
</dbReference>
<dbReference type="AlphaFoldDB" id="A0A917B446"/>
<sequence>MKTGMKMLMGFHTERRTRCTRCQKIPLGRCAGSRSLVLGLLLGAVFGVGGATVDAVIGRSPFQDQIVRVVGRCGACDVLG</sequence>
<proteinExistence type="predicted"/>
<keyword evidence="2" id="KW-1185">Reference proteome</keyword>
<gene>
    <name evidence="1" type="ORF">GCM10011399_14760</name>
</gene>
<dbReference type="EMBL" id="BMGP01000002">
    <property type="protein sequence ID" value="GGF22111.1"/>
    <property type="molecule type" value="Genomic_DNA"/>
</dbReference>
<name>A0A917B446_9MICO</name>
<evidence type="ECO:0000313" key="1">
    <source>
        <dbReference type="EMBL" id="GGF22111.1"/>
    </source>
</evidence>
<reference evidence="1 2" key="1">
    <citation type="journal article" date="2014" name="Int. J. Syst. Evol. Microbiol.">
        <title>Complete genome sequence of Corynebacterium casei LMG S-19264T (=DSM 44701T), isolated from a smear-ripened cheese.</title>
        <authorList>
            <consortium name="US DOE Joint Genome Institute (JGI-PGF)"/>
            <person name="Walter F."/>
            <person name="Albersmeier A."/>
            <person name="Kalinowski J."/>
            <person name="Ruckert C."/>
        </authorList>
    </citation>
    <scope>NUCLEOTIDE SEQUENCE [LARGE SCALE GENOMIC DNA]</scope>
    <source>
        <strain evidence="1 2">CGMCC 1.12976</strain>
    </source>
</reference>
<organism evidence="1 2">
    <name type="scientific">Subtercola lobariae</name>
    <dbReference type="NCBI Taxonomy" id="1588641"/>
    <lineage>
        <taxon>Bacteria</taxon>
        <taxon>Bacillati</taxon>
        <taxon>Actinomycetota</taxon>
        <taxon>Actinomycetes</taxon>
        <taxon>Micrococcales</taxon>
        <taxon>Microbacteriaceae</taxon>
        <taxon>Subtercola</taxon>
    </lineage>
</organism>
<evidence type="ECO:0000313" key="2">
    <source>
        <dbReference type="Proteomes" id="UP000598775"/>
    </source>
</evidence>
<protein>
    <submittedName>
        <fullName evidence="1">Uncharacterized protein</fullName>
    </submittedName>
</protein>
<comment type="caution">
    <text evidence="1">The sequence shown here is derived from an EMBL/GenBank/DDBJ whole genome shotgun (WGS) entry which is preliminary data.</text>
</comment>
<accession>A0A917B446</accession>